<gene>
    <name evidence="1" type="ORF">OMM_13897</name>
</gene>
<accession>A0A1V1NSW8</accession>
<comment type="caution">
    <text evidence="1">The sequence shown here is derived from an EMBL/GenBank/DDBJ whole genome shotgun (WGS) entry which is preliminary data.</text>
</comment>
<organism evidence="1 2">
    <name type="scientific">Candidatus Magnetoglobus multicellularis str. Araruama</name>
    <dbReference type="NCBI Taxonomy" id="890399"/>
    <lineage>
        <taxon>Bacteria</taxon>
        <taxon>Pseudomonadati</taxon>
        <taxon>Thermodesulfobacteriota</taxon>
        <taxon>Desulfobacteria</taxon>
        <taxon>Desulfobacterales</taxon>
        <taxon>Desulfobacteraceae</taxon>
        <taxon>Candidatus Magnetoglobus</taxon>
    </lineage>
</organism>
<name>A0A1V1NSW8_9BACT</name>
<dbReference type="EMBL" id="ATBP01002606">
    <property type="protein sequence ID" value="ETR65665.1"/>
    <property type="molecule type" value="Genomic_DNA"/>
</dbReference>
<dbReference type="Proteomes" id="UP000189670">
    <property type="component" value="Unassembled WGS sequence"/>
</dbReference>
<protein>
    <submittedName>
        <fullName evidence="1">Uncharacterized protein</fullName>
    </submittedName>
</protein>
<sequence>EYQPPNEKGQLTNKKSNTIINYLDLNNHIFNQLLSNPIKVSKDLVEISEKNMLNINNKDIQHILANPQEVGLSNDDLSNKSKEQQIQMILGEYYFKISQNAGKIASELLFKAQWGYKEPDWFDHRHNFIFPEKWCGDGYWTACADNVLRVLPLHGTLLDLCSGDGFYDYHFF</sequence>
<feature type="non-terminal residue" evidence="1">
    <location>
        <position position="1"/>
    </location>
</feature>
<proteinExistence type="predicted"/>
<reference evidence="2" key="1">
    <citation type="submission" date="2012-11" db="EMBL/GenBank/DDBJ databases">
        <authorList>
            <person name="Lucero-Rivera Y.E."/>
            <person name="Tovar-Ramirez D."/>
        </authorList>
    </citation>
    <scope>NUCLEOTIDE SEQUENCE [LARGE SCALE GENOMIC DNA]</scope>
    <source>
        <strain evidence="2">Araruama</strain>
    </source>
</reference>
<dbReference type="AlphaFoldDB" id="A0A1V1NSW8"/>
<evidence type="ECO:0000313" key="1">
    <source>
        <dbReference type="EMBL" id="ETR65665.1"/>
    </source>
</evidence>
<evidence type="ECO:0000313" key="2">
    <source>
        <dbReference type="Proteomes" id="UP000189670"/>
    </source>
</evidence>